<dbReference type="InterPro" id="IPR035979">
    <property type="entry name" value="RBD_domain_sf"/>
</dbReference>
<dbReference type="InterPro" id="IPR000504">
    <property type="entry name" value="RRM_dom"/>
</dbReference>
<dbReference type="EMBL" id="VZRK01001949">
    <property type="protein sequence ID" value="NWU88272.1"/>
    <property type="molecule type" value="Genomic_DNA"/>
</dbReference>
<dbReference type="Gene3D" id="3.30.70.330">
    <property type="match status" value="1"/>
</dbReference>
<dbReference type="PROSITE" id="PS50102">
    <property type="entry name" value="RRM"/>
    <property type="match status" value="1"/>
</dbReference>
<feature type="compositionally biased region" description="Basic and acidic residues" evidence="2">
    <location>
        <begin position="278"/>
        <end position="296"/>
    </location>
</feature>
<dbReference type="GO" id="GO:0016607">
    <property type="term" value="C:nuclear speck"/>
    <property type="evidence" value="ECO:0007669"/>
    <property type="project" value="TreeGrafter"/>
</dbReference>
<dbReference type="PANTHER" id="PTHR12271:SF127">
    <property type="entry name" value="SPECKLE TARGETED PIP5K1A-REGULATED POLY(A) POLYMERASE"/>
    <property type="match status" value="1"/>
</dbReference>
<feature type="region of interest" description="Disordered" evidence="2">
    <location>
        <begin position="501"/>
        <end position="556"/>
    </location>
</feature>
<feature type="non-terminal residue" evidence="4">
    <location>
        <position position="556"/>
    </location>
</feature>
<protein>
    <submittedName>
        <fullName evidence="4">STPAP polymerase</fullName>
    </submittedName>
</protein>
<feature type="compositionally biased region" description="Basic residues" evidence="2">
    <location>
        <begin position="113"/>
        <end position="126"/>
    </location>
</feature>
<dbReference type="SUPFAM" id="SSF81301">
    <property type="entry name" value="Nucleotidyltransferase"/>
    <property type="match status" value="1"/>
</dbReference>
<proteinExistence type="predicted"/>
<comment type="caution">
    <text evidence="4">The sequence shown here is derived from an EMBL/GenBank/DDBJ whole genome shotgun (WGS) entry which is preliminary data.</text>
</comment>
<accession>A0A7K6AE50</accession>
<dbReference type="AlphaFoldDB" id="A0A7K6AE50"/>
<dbReference type="Gene3D" id="3.30.460.10">
    <property type="entry name" value="Beta Polymerase, domain 2"/>
    <property type="match status" value="1"/>
</dbReference>
<name>A0A7K6AE50_ONYCO</name>
<dbReference type="InterPro" id="IPR043519">
    <property type="entry name" value="NT_sf"/>
</dbReference>
<reference evidence="4 5" key="1">
    <citation type="submission" date="2019-09" db="EMBL/GenBank/DDBJ databases">
        <title>Bird 10,000 Genomes (B10K) Project - Family phase.</title>
        <authorList>
            <person name="Zhang G."/>
        </authorList>
    </citation>
    <scope>NUCLEOTIDE SEQUENCE [LARGE SCALE GENOMIC DNA]</scope>
    <source>
        <strain evidence="4">B10K-DU-028-75</strain>
        <tissue evidence="4">Mixed tissue sample</tissue>
    </source>
</reference>
<dbReference type="OrthoDB" id="2274644at2759"/>
<dbReference type="Proteomes" id="UP000550309">
    <property type="component" value="Unassembled WGS sequence"/>
</dbReference>
<feature type="non-terminal residue" evidence="4">
    <location>
        <position position="1"/>
    </location>
</feature>
<evidence type="ECO:0000313" key="4">
    <source>
        <dbReference type="EMBL" id="NWU88272.1"/>
    </source>
</evidence>
<dbReference type="Pfam" id="PF12874">
    <property type="entry name" value="zf-met"/>
    <property type="match status" value="1"/>
</dbReference>
<dbReference type="Gene3D" id="1.10.1410.10">
    <property type="match status" value="1"/>
</dbReference>
<gene>
    <name evidence="4" type="primary">Tut1</name>
    <name evidence="4" type="ORF">ONYCOR_R15096</name>
</gene>
<dbReference type="GO" id="GO:0031123">
    <property type="term" value="P:RNA 3'-end processing"/>
    <property type="evidence" value="ECO:0007669"/>
    <property type="project" value="TreeGrafter"/>
</dbReference>
<dbReference type="Pfam" id="PF22600">
    <property type="entry name" value="MTPAP-like_central"/>
    <property type="match status" value="2"/>
</dbReference>
<evidence type="ECO:0000259" key="3">
    <source>
        <dbReference type="PROSITE" id="PS50102"/>
    </source>
</evidence>
<dbReference type="InterPro" id="IPR013087">
    <property type="entry name" value="Znf_C2H2_type"/>
</dbReference>
<dbReference type="SUPFAM" id="SSF54928">
    <property type="entry name" value="RNA-binding domain, RBD"/>
    <property type="match status" value="1"/>
</dbReference>
<dbReference type="SUPFAM" id="SSF81631">
    <property type="entry name" value="PAP/OAS1 substrate-binding domain"/>
    <property type="match status" value="1"/>
</dbReference>
<feature type="compositionally biased region" description="Basic and acidic residues" evidence="2">
    <location>
        <begin position="103"/>
        <end position="112"/>
    </location>
</feature>
<feature type="compositionally biased region" description="Pro residues" evidence="2">
    <location>
        <begin position="131"/>
        <end position="143"/>
    </location>
</feature>
<dbReference type="PANTHER" id="PTHR12271">
    <property type="entry name" value="POLY A POLYMERASE CID PAP -RELATED"/>
    <property type="match status" value="1"/>
</dbReference>
<sequence>PVTDPDVQPLPRGGFRCRLCQITAANRPSLVSHLSGKRHRRLRALRAERREQELRSLFVSGFARGTDPAELRRHFGSFGGVTGVVMDKDKGAFAIVELSDPSERQRALEHPRHSLGGRRLRVRPREHKTFPRPPPRTRGPPETPQARGLQEALGQAPDVEAQLELLVQLLELSEAERRLRSLLVSLFQEVFSEFFPGCSIVPFGSSVNGFDVHGCDLDLHLELPGGPEDPPEDPPPTLLGDMDPPRGPQTGDTEPPQGPQTGDTDPPRGPHTKGLLTGDREPLEDPHPALTGDRDPPGGTLMGDVDPPPTPPTNGSLLGSEGSPWGSEGPPREGSLLDDGDPPTSEGSVSEDEGSLLGPGGGLGGAPPGRVLALVGSVLRRCVPGVRGVRAVPGARRPVVKFSHKQSGLEGDVCVHNRLALFNTRFLRLCADADPRVRPLGYGVRAWARARGLAGNPSGGGPLLTNYALTLLVVVFLQTRSPPVLPSGLRLRDLAAGPEDRAEVGGWDCSFPRDPSVLEPSGNTQSTGERTPGSGGGSQIPRGGPDPSGGAQIPRG</sequence>
<dbReference type="GO" id="GO:0003723">
    <property type="term" value="F:RNA binding"/>
    <property type="evidence" value="ECO:0007669"/>
    <property type="project" value="UniProtKB-UniRule"/>
</dbReference>
<dbReference type="SMART" id="SM00360">
    <property type="entry name" value="RRM"/>
    <property type="match status" value="1"/>
</dbReference>
<keyword evidence="1" id="KW-0694">RNA-binding</keyword>
<feature type="compositionally biased region" description="Low complexity" evidence="2">
    <location>
        <begin position="315"/>
        <end position="334"/>
    </location>
</feature>
<evidence type="ECO:0000313" key="5">
    <source>
        <dbReference type="Proteomes" id="UP000550309"/>
    </source>
</evidence>
<evidence type="ECO:0000256" key="2">
    <source>
        <dbReference type="SAM" id="MobiDB-lite"/>
    </source>
</evidence>
<dbReference type="InterPro" id="IPR012677">
    <property type="entry name" value="Nucleotide-bd_a/b_plait_sf"/>
</dbReference>
<dbReference type="InterPro" id="IPR054708">
    <property type="entry name" value="MTPAP-like_central"/>
</dbReference>
<feature type="region of interest" description="Disordered" evidence="2">
    <location>
        <begin position="221"/>
        <end position="364"/>
    </location>
</feature>
<organism evidence="4 5">
    <name type="scientific">Onychorhynchus coronatus</name>
    <name type="common">Royal flycatcher</name>
    <dbReference type="NCBI Taxonomy" id="360224"/>
    <lineage>
        <taxon>Eukaryota</taxon>
        <taxon>Metazoa</taxon>
        <taxon>Chordata</taxon>
        <taxon>Craniata</taxon>
        <taxon>Vertebrata</taxon>
        <taxon>Euteleostomi</taxon>
        <taxon>Archelosauria</taxon>
        <taxon>Archosauria</taxon>
        <taxon>Dinosauria</taxon>
        <taxon>Saurischia</taxon>
        <taxon>Theropoda</taxon>
        <taxon>Coelurosauria</taxon>
        <taxon>Aves</taxon>
        <taxon>Neognathae</taxon>
        <taxon>Neoaves</taxon>
        <taxon>Telluraves</taxon>
        <taxon>Australaves</taxon>
        <taxon>Passeriformes</taxon>
        <taxon>Tyrannidae</taxon>
        <taxon>Onychorhynchus</taxon>
    </lineage>
</organism>
<feature type="region of interest" description="Disordered" evidence="2">
    <location>
        <begin position="103"/>
        <end position="147"/>
    </location>
</feature>
<dbReference type="Pfam" id="PF00076">
    <property type="entry name" value="RRM_1"/>
    <property type="match status" value="1"/>
</dbReference>
<dbReference type="CDD" id="cd05402">
    <property type="entry name" value="NT_PAP_TUTase"/>
    <property type="match status" value="1"/>
</dbReference>
<keyword evidence="5" id="KW-1185">Reference proteome</keyword>
<feature type="domain" description="RRM" evidence="3">
    <location>
        <begin position="55"/>
        <end position="127"/>
    </location>
</feature>
<dbReference type="FunFam" id="3.30.70.330:FF:000305">
    <property type="entry name" value="speckle targeted PIP5K1A-regulated poly(A) polymerase"/>
    <property type="match status" value="1"/>
</dbReference>
<dbReference type="GO" id="GO:1990817">
    <property type="term" value="F:poly(A) RNA polymerase activity"/>
    <property type="evidence" value="ECO:0007669"/>
    <property type="project" value="TreeGrafter"/>
</dbReference>
<evidence type="ECO:0000256" key="1">
    <source>
        <dbReference type="PROSITE-ProRule" id="PRU00176"/>
    </source>
</evidence>